<feature type="compositionally biased region" description="Polar residues" evidence="1">
    <location>
        <begin position="46"/>
        <end position="64"/>
    </location>
</feature>
<evidence type="ECO:0000313" key="2">
    <source>
        <dbReference type="EMBL" id="KAJ8300683.1"/>
    </source>
</evidence>
<evidence type="ECO:0000256" key="1">
    <source>
        <dbReference type="SAM" id="MobiDB-lite"/>
    </source>
</evidence>
<dbReference type="Proteomes" id="UP001217089">
    <property type="component" value="Unassembled WGS sequence"/>
</dbReference>
<dbReference type="EMBL" id="JARBDR010000919">
    <property type="protein sequence ID" value="KAJ8300683.1"/>
    <property type="molecule type" value="Genomic_DNA"/>
</dbReference>
<evidence type="ECO:0000313" key="3">
    <source>
        <dbReference type="Proteomes" id="UP001217089"/>
    </source>
</evidence>
<gene>
    <name evidence="2" type="ORF">KUTeg_022202</name>
</gene>
<name>A0ABQ9E5J4_TEGGR</name>
<organism evidence="2 3">
    <name type="scientific">Tegillarca granosa</name>
    <name type="common">Malaysian cockle</name>
    <name type="synonym">Anadara granosa</name>
    <dbReference type="NCBI Taxonomy" id="220873"/>
    <lineage>
        <taxon>Eukaryota</taxon>
        <taxon>Metazoa</taxon>
        <taxon>Spiralia</taxon>
        <taxon>Lophotrochozoa</taxon>
        <taxon>Mollusca</taxon>
        <taxon>Bivalvia</taxon>
        <taxon>Autobranchia</taxon>
        <taxon>Pteriomorphia</taxon>
        <taxon>Arcoida</taxon>
        <taxon>Arcoidea</taxon>
        <taxon>Arcidae</taxon>
        <taxon>Tegillarca</taxon>
    </lineage>
</organism>
<feature type="compositionally biased region" description="Low complexity" evidence="1">
    <location>
        <begin position="76"/>
        <end position="85"/>
    </location>
</feature>
<protein>
    <submittedName>
        <fullName evidence="2">Uncharacterized protein</fullName>
    </submittedName>
</protein>
<reference evidence="2 3" key="1">
    <citation type="submission" date="2022-12" db="EMBL/GenBank/DDBJ databases">
        <title>Chromosome-level genome of Tegillarca granosa.</title>
        <authorList>
            <person name="Kim J."/>
        </authorList>
    </citation>
    <scope>NUCLEOTIDE SEQUENCE [LARGE SCALE GENOMIC DNA]</scope>
    <source>
        <strain evidence="2">Teg-2019</strain>
        <tissue evidence="2">Adductor muscle</tissue>
    </source>
</reference>
<sequence length="115" mass="12901">MAVRKNVRWERDYQQLSAHQIVKKTSKYKSNLKAVIDSVFKEQSDDSCQGNQACAAPANSSLSGRSLPPPDSEFVDSSLSDRGSVSSDSIHIWTAAEEKYLISGRREYARLFQMN</sequence>
<accession>A0ABQ9E5J4</accession>
<comment type="caution">
    <text evidence="2">The sequence shown here is derived from an EMBL/GenBank/DDBJ whole genome shotgun (WGS) entry which is preliminary data.</text>
</comment>
<feature type="region of interest" description="Disordered" evidence="1">
    <location>
        <begin position="45"/>
        <end position="85"/>
    </location>
</feature>
<proteinExistence type="predicted"/>
<keyword evidence="3" id="KW-1185">Reference proteome</keyword>